<evidence type="ECO:0000256" key="2">
    <source>
        <dbReference type="PIRSR" id="PIRSR005962-1"/>
    </source>
</evidence>
<feature type="binding site" evidence="2">
    <location>
        <position position="105"/>
    </location>
    <ligand>
        <name>Mn(2+)</name>
        <dbReference type="ChEBI" id="CHEBI:29035"/>
        <label>2</label>
    </ligand>
</feature>
<protein>
    <submittedName>
        <fullName evidence="4">Amidohydrolase</fullName>
    </submittedName>
</protein>
<dbReference type="AlphaFoldDB" id="A0A832ZGK5"/>
<dbReference type="InterPro" id="IPR011650">
    <property type="entry name" value="Peptidase_M20_dimer"/>
</dbReference>
<name>A0A832ZGK5_9EURY</name>
<dbReference type="PANTHER" id="PTHR11014:SF63">
    <property type="entry name" value="METALLOPEPTIDASE, PUTATIVE (AFU_ORTHOLOGUE AFUA_6G09600)-RELATED"/>
    <property type="match status" value="1"/>
</dbReference>
<evidence type="ECO:0000256" key="1">
    <source>
        <dbReference type="ARBA" id="ARBA00022801"/>
    </source>
</evidence>
<dbReference type="Pfam" id="PF07687">
    <property type="entry name" value="M20_dimer"/>
    <property type="match status" value="1"/>
</dbReference>
<proteinExistence type="predicted"/>
<comment type="caution">
    <text evidence="4">The sequence shown here is derived from an EMBL/GenBank/DDBJ whole genome shotgun (WGS) entry which is preliminary data.</text>
</comment>
<dbReference type="GO" id="GO:0046872">
    <property type="term" value="F:metal ion binding"/>
    <property type="evidence" value="ECO:0007669"/>
    <property type="project" value="UniProtKB-KW"/>
</dbReference>
<reference evidence="4" key="1">
    <citation type="journal article" date="2020" name="ISME J.">
        <title>Gammaproteobacteria mediating utilization of methyl-, sulfur- and petroleum organic compounds in deep ocean hydrothermal plumes.</title>
        <authorList>
            <person name="Zhou Z."/>
            <person name="Liu Y."/>
            <person name="Pan J."/>
            <person name="Cron B.R."/>
            <person name="Toner B.M."/>
            <person name="Anantharaman K."/>
            <person name="Breier J.A."/>
            <person name="Dick G.J."/>
            <person name="Li M."/>
        </authorList>
    </citation>
    <scope>NUCLEOTIDE SEQUENCE</scope>
    <source>
        <strain evidence="4">SZUA-1476</strain>
    </source>
</reference>
<organism evidence="4 5">
    <name type="scientific">Thermococcus paralvinellae</name>
    <dbReference type="NCBI Taxonomy" id="582419"/>
    <lineage>
        <taxon>Archaea</taxon>
        <taxon>Methanobacteriati</taxon>
        <taxon>Methanobacteriota</taxon>
        <taxon>Thermococci</taxon>
        <taxon>Thermococcales</taxon>
        <taxon>Thermococcaceae</taxon>
        <taxon>Thermococcus</taxon>
    </lineage>
</organism>
<feature type="binding site" evidence="2">
    <location>
        <position position="139"/>
    </location>
    <ligand>
        <name>Mn(2+)</name>
        <dbReference type="ChEBI" id="CHEBI:29035"/>
        <label>2</label>
    </ligand>
</feature>
<feature type="binding site" evidence="2">
    <location>
        <position position="163"/>
    </location>
    <ligand>
        <name>Mn(2+)</name>
        <dbReference type="ChEBI" id="CHEBI:29035"/>
        <label>2</label>
    </ligand>
</feature>
<sequence length="389" mass="43169">METRIIELAKQLEPYIIERRRDFHMHPEIRFEEVRTSQIVEEELKKFGYKVIRTAGTGVIGILRGGSKGGKTVALRADMDALPIQEENDVPYKSKVPGKMHACGHDAHTAMLLGAARILAEIKDDLEGTVKLIFQPGEEGGAGAKNIVEEGHLDDVDAIFGIHVWAQLPSGVIATRKGPIMASSDGYVIRIKGKGGHAAHPHLANDPTNPATDIYNALQKIVSRNVNPFSPLVITTPVIKASHEYNVIPGVVEIKGTLRTFDMELRNKVMTRIKKIVEFYSKAWDCEGTIELFRIPYPPTVNDPKLAEFVMEIAKKLGSVVEAEPTMGAEDFAFYLQKAPGVFIFLGIRNEEKGIVYPHHHPKFDVDESVLWKGTAMYSLLACEFGTFE</sequence>
<feature type="binding site" evidence="2">
    <location>
        <position position="360"/>
    </location>
    <ligand>
        <name>Mn(2+)</name>
        <dbReference type="ChEBI" id="CHEBI:29035"/>
        <label>2</label>
    </ligand>
</feature>
<dbReference type="Gene3D" id="3.30.70.360">
    <property type="match status" value="1"/>
</dbReference>
<dbReference type="Pfam" id="PF01546">
    <property type="entry name" value="Peptidase_M20"/>
    <property type="match status" value="1"/>
</dbReference>
<keyword evidence="2" id="KW-0479">Metal-binding</keyword>
<evidence type="ECO:0000313" key="5">
    <source>
        <dbReference type="Proteomes" id="UP000653692"/>
    </source>
</evidence>
<dbReference type="InterPro" id="IPR036264">
    <property type="entry name" value="Bact_exopeptidase_dim_dom"/>
</dbReference>
<dbReference type="SUPFAM" id="SSF55031">
    <property type="entry name" value="Bacterial exopeptidase dimerisation domain"/>
    <property type="match status" value="1"/>
</dbReference>
<evidence type="ECO:0000313" key="4">
    <source>
        <dbReference type="EMBL" id="HIP89478.1"/>
    </source>
</evidence>
<dbReference type="InterPro" id="IPR002933">
    <property type="entry name" value="Peptidase_M20"/>
</dbReference>
<dbReference type="SUPFAM" id="SSF53187">
    <property type="entry name" value="Zn-dependent exopeptidases"/>
    <property type="match status" value="1"/>
</dbReference>
<keyword evidence="2" id="KW-0464">Manganese</keyword>
<dbReference type="Gene3D" id="3.40.630.10">
    <property type="entry name" value="Zn peptidases"/>
    <property type="match status" value="1"/>
</dbReference>
<dbReference type="EMBL" id="DQUR01000203">
    <property type="protein sequence ID" value="HIP89478.1"/>
    <property type="molecule type" value="Genomic_DNA"/>
</dbReference>
<dbReference type="FunFam" id="3.30.70.360:FF:000001">
    <property type="entry name" value="N-acetyldiaminopimelate deacetylase"/>
    <property type="match status" value="1"/>
</dbReference>
<dbReference type="GO" id="GO:0016787">
    <property type="term" value="F:hydrolase activity"/>
    <property type="evidence" value="ECO:0007669"/>
    <property type="project" value="UniProtKB-KW"/>
</dbReference>
<accession>A0A832ZGK5</accession>
<keyword evidence="1 4" id="KW-0378">Hydrolase</keyword>
<evidence type="ECO:0000259" key="3">
    <source>
        <dbReference type="Pfam" id="PF07687"/>
    </source>
</evidence>
<dbReference type="NCBIfam" id="TIGR01891">
    <property type="entry name" value="amidohydrolases"/>
    <property type="match status" value="1"/>
</dbReference>
<dbReference type="PANTHER" id="PTHR11014">
    <property type="entry name" value="PEPTIDASE M20 FAMILY MEMBER"/>
    <property type="match status" value="1"/>
</dbReference>
<gene>
    <name evidence="4" type="ORF">EYH24_06070</name>
</gene>
<dbReference type="InterPro" id="IPR017439">
    <property type="entry name" value="Amidohydrolase"/>
</dbReference>
<dbReference type="PIRSF" id="PIRSF005962">
    <property type="entry name" value="Pept_M20D_amidohydro"/>
    <property type="match status" value="1"/>
</dbReference>
<dbReference type="InterPro" id="IPR053493">
    <property type="entry name" value="Thermostable_CP"/>
</dbReference>
<dbReference type="NCBIfam" id="NF040868">
    <property type="entry name" value="carboxypep_CpsA"/>
    <property type="match status" value="1"/>
</dbReference>
<feature type="domain" description="Peptidase M20 dimerisation" evidence="3">
    <location>
        <begin position="186"/>
        <end position="281"/>
    </location>
</feature>
<feature type="binding site" evidence="2">
    <location>
        <position position="103"/>
    </location>
    <ligand>
        <name>Mn(2+)</name>
        <dbReference type="ChEBI" id="CHEBI:29035"/>
        <label>2</label>
    </ligand>
</feature>
<dbReference type="Proteomes" id="UP000653692">
    <property type="component" value="Unassembled WGS sequence"/>
</dbReference>
<comment type="cofactor">
    <cofactor evidence="2">
        <name>Mn(2+)</name>
        <dbReference type="ChEBI" id="CHEBI:29035"/>
    </cofactor>
    <text evidence="2">The Mn(2+) ion enhances activity.</text>
</comment>